<organism evidence="2 3">
    <name type="scientific">Nocardioides bigeumensis</name>
    <dbReference type="NCBI Taxonomy" id="433657"/>
    <lineage>
        <taxon>Bacteria</taxon>
        <taxon>Bacillati</taxon>
        <taxon>Actinomycetota</taxon>
        <taxon>Actinomycetes</taxon>
        <taxon>Propionibacteriales</taxon>
        <taxon>Nocardioidaceae</taxon>
        <taxon>Nocardioides</taxon>
    </lineage>
</organism>
<accession>A0ABN2YUZ9</accession>
<feature type="chain" id="PRO_5046804685" evidence="1">
    <location>
        <begin position="30"/>
        <end position="205"/>
    </location>
</feature>
<gene>
    <name evidence="2" type="ORF">GCM10009843_37810</name>
</gene>
<evidence type="ECO:0000256" key="1">
    <source>
        <dbReference type="SAM" id="SignalP"/>
    </source>
</evidence>
<sequence>MTSYLRRISPVMAVAVLALVVAISSSATAALMISGKQIKDHSITGKDLKKNAVKSKAIKNRTVKGKDLKKGAVKGSHVADHSLTGADIRSNSITSEQIADGTLTSSDISTTLLQTINSGATGFQVVTAQSTGPVPLLSRRSVSASCPAGKVAISANSYTESPLDALPASQIQRNGNNGFTASDVNPITVLGAGPLILQVTCLSAG</sequence>
<dbReference type="EMBL" id="BAAAQQ010000013">
    <property type="protein sequence ID" value="GAA2132868.1"/>
    <property type="molecule type" value="Genomic_DNA"/>
</dbReference>
<dbReference type="RefSeq" id="WP_344305383.1">
    <property type="nucleotide sequence ID" value="NZ_BAAAQQ010000013.1"/>
</dbReference>
<name>A0ABN2YUZ9_9ACTN</name>
<comment type="caution">
    <text evidence="2">The sequence shown here is derived from an EMBL/GenBank/DDBJ whole genome shotgun (WGS) entry which is preliminary data.</text>
</comment>
<protein>
    <submittedName>
        <fullName evidence="2">Uncharacterized protein</fullName>
    </submittedName>
</protein>
<evidence type="ECO:0000313" key="2">
    <source>
        <dbReference type="EMBL" id="GAA2132868.1"/>
    </source>
</evidence>
<feature type="signal peptide" evidence="1">
    <location>
        <begin position="1"/>
        <end position="29"/>
    </location>
</feature>
<dbReference type="Proteomes" id="UP001500575">
    <property type="component" value="Unassembled WGS sequence"/>
</dbReference>
<keyword evidence="1" id="KW-0732">Signal</keyword>
<evidence type="ECO:0000313" key="3">
    <source>
        <dbReference type="Proteomes" id="UP001500575"/>
    </source>
</evidence>
<keyword evidence="3" id="KW-1185">Reference proteome</keyword>
<reference evidence="2 3" key="1">
    <citation type="journal article" date="2019" name="Int. J. Syst. Evol. Microbiol.">
        <title>The Global Catalogue of Microorganisms (GCM) 10K type strain sequencing project: providing services to taxonomists for standard genome sequencing and annotation.</title>
        <authorList>
            <consortium name="The Broad Institute Genomics Platform"/>
            <consortium name="The Broad Institute Genome Sequencing Center for Infectious Disease"/>
            <person name="Wu L."/>
            <person name="Ma J."/>
        </authorList>
    </citation>
    <scope>NUCLEOTIDE SEQUENCE [LARGE SCALE GENOMIC DNA]</scope>
    <source>
        <strain evidence="2 3">JCM 16021</strain>
    </source>
</reference>
<proteinExistence type="predicted"/>